<accession>A0A517LVH2</accession>
<dbReference type="InterPro" id="IPR001279">
    <property type="entry name" value="Metallo-B-lactamas"/>
</dbReference>
<dbReference type="GO" id="GO:0016787">
    <property type="term" value="F:hydrolase activity"/>
    <property type="evidence" value="ECO:0007669"/>
    <property type="project" value="UniProtKB-KW"/>
</dbReference>
<dbReference type="EMBL" id="CP036261">
    <property type="protein sequence ID" value="QDS86627.1"/>
    <property type="molecule type" value="Genomic_DNA"/>
</dbReference>
<dbReference type="RefSeq" id="WP_145342500.1">
    <property type="nucleotide sequence ID" value="NZ_CP036261.1"/>
</dbReference>
<dbReference type="Gene3D" id="3.40.50.10890">
    <property type="match status" value="1"/>
</dbReference>
<evidence type="ECO:0000259" key="2">
    <source>
        <dbReference type="SMART" id="SM00849"/>
    </source>
</evidence>
<evidence type="ECO:0000259" key="3">
    <source>
        <dbReference type="SMART" id="SM01027"/>
    </source>
</evidence>
<dbReference type="Pfam" id="PF00753">
    <property type="entry name" value="Lactamase_B"/>
    <property type="match status" value="1"/>
</dbReference>
<dbReference type="Pfam" id="PF07521">
    <property type="entry name" value="RMMBL"/>
    <property type="match status" value="1"/>
</dbReference>
<dbReference type="OrthoDB" id="9803916at2"/>
<evidence type="ECO:0000256" key="1">
    <source>
        <dbReference type="ARBA" id="ARBA00022801"/>
    </source>
</evidence>
<gene>
    <name evidence="4" type="ORF">EC9_08000</name>
</gene>
<dbReference type="InterPro" id="IPR022712">
    <property type="entry name" value="Beta_Casp"/>
</dbReference>
<dbReference type="SUPFAM" id="SSF56281">
    <property type="entry name" value="Metallo-hydrolase/oxidoreductase"/>
    <property type="match status" value="1"/>
</dbReference>
<evidence type="ECO:0000313" key="5">
    <source>
        <dbReference type="Proteomes" id="UP000319557"/>
    </source>
</evidence>
<dbReference type="InterPro" id="IPR036866">
    <property type="entry name" value="RibonucZ/Hydroxyglut_hydro"/>
</dbReference>
<name>A0A517LVH2_9BACT</name>
<dbReference type="Gene3D" id="3.60.15.10">
    <property type="entry name" value="Ribonuclease Z/Hydroxyacylglutathione hydrolase-like"/>
    <property type="match status" value="1"/>
</dbReference>
<dbReference type="EC" id="3.1.-.-" evidence="4"/>
<protein>
    <submittedName>
        <fullName evidence="4">Ribonuclease</fullName>
        <ecNumber evidence="4">3.1.-.-</ecNumber>
    </submittedName>
</protein>
<dbReference type="GO" id="GO:0004521">
    <property type="term" value="F:RNA endonuclease activity"/>
    <property type="evidence" value="ECO:0007669"/>
    <property type="project" value="TreeGrafter"/>
</dbReference>
<organism evidence="4 5">
    <name type="scientific">Rosistilla ulvae</name>
    <dbReference type="NCBI Taxonomy" id="1930277"/>
    <lineage>
        <taxon>Bacteria</taxon>
        <taxon>Pseudomonadati</taxon>
        <taxon>Planctomycetota</taxon>
        <taxon>Planctomycetia</taxon>
        <taxon>Pirellulales</taxon>
        <taxon>Pirellulaceae</taxon>
        <taxon>Rosistilla</taxon>
    </lineage>
</organism>
<dbReference type="SMART" id="SM01027">
    <property type="entry name" value="Beta-Casp"/>
    <property type="match status" value="1"/>
</dbReference>
<dbReference type="Pfam" id="PF10996">
    <property type="entry name" value="Beta-Casp"/>
    <property type="match status" value="1"/>
</dbReference>
<keyword evidence="1 4" id="KW-0378">Hydrolase</keyword>
<sequence length="444" mass="49891">MKLIHHGGHLGVTGSCHQLWTDDEHSLLVDCGTFQGDDARDHPNPEIKFSLRGIESLLLTHVHIDHCGRIPHLIAAGFEQPIYCSGPTARLLPLVMQDALKIGFTRNQRLIDKFNDKIAKLLQPLPYHQWHPIQGGCKLRLRPAGHVLGSTIFEVELPNGQMAVFSGDLGPRHAPLLTEFSSPERADLLVMESTYGNRIHEGRADRQSRLEAVLRKTLDDKGVTIIPAFSLGRTQDILFEMNGIFEAIQKQQGRSLMKQVDVIVDSPLASRFTQIYDDLQEFWSAEAQGVLKTDDQPLVFENLTTVGDHQEHLATLDQLVKHKLPAVVVAGSGMCTGGRVMNYLRRLIGEPTTDIVFCGYQARGTPGSYIQRGSDWVRLDGRKYQIRADVHQLSGYSAHADQRDLLRFVAGFTEKPYRIRLVHGEYHVRKALEAELDQRGYHVD</sequence>
<evidence type="ECO:0000313" key="4">
    <source>
        <dbReference type="EMBL" id="QDS86627.1"/>
    </source>
</evidence>
<dbReference type="InterPro" id="IPR050698">
    <property type="entry name" value="MBL"/>
</dbReference>
<proteinExistence type="predicted"/>
<dbReference type="Proteomes" id="UP000319557">
    <property type="component" value="Chromosome"/>
</dbReference>
<feature type="domain" description="Metallo-beta-lactamase" evidence="2">
    <location>
        <begin position="13"/>
        <end position="229"/>
    </location>
</feature>
<keyword evidence="5" id="KW-1185">Reference proteome</keyword>
<reference evidence="4 5" key="1">
    <citation type="submission" date="2019-02" db="EMBL/GenBank/DDBJ databases">
        <title>Deep-cultivation of Planctomycetes and their phenomic and genomic characterization uncovers novel biology.</title>
        <authorList>
            <person name="Wiegand S."/>
            <person name="Jogler M."/>
            <person name="Boedeker C."/>
            <person name="Pinto D."/>
            <person name="Vollmers J."/>
            <person name="Rivas-Marin E."/>
            <person name="Kohn T."/>
            <person name="Peeters S.H."/>
            <person name="Heuer A."/>
            <person name="Rast P."/>
            <person name="Oberbeckmann S."/>
            <person name="Bunk B."/>
            <person name="Jeske O."/>
            <person name="Meyerdierks A."/>
            <person name="Storesund J.E."/>
            <person name="Kallscheuer N."/>
            <person name="Luecker S."/>
            <person name="Lage O.M."/>
            <person name="Pohl T."/>
            <person name="Merkel B.J."/>
            <person name="Hornburger P."/>
            <person name="Mueller R.-W."/>
            <person name="Bruemmer F."/>
            <person name="Labrenz M."/>
            <person name="Spormann A.M."/>
            <person name="Op den Camp H."/>
            <person name="Overmann J."/>
            <person name="Amann R."/>
            <person name="Jetten M.S.M."/>
            <person name="Mascher T."/>
            <person name="Medema M.H."/>
            <person name="Devos D.P."/>
            <person name="Kaster A.-K."/>
            <person name="Ovreas L."/>
            <person name="Rohde M."/>
            <person name="Galperin M.Y."/>
            <person name="Jogler C."/>
        </authorList>
    </citation>
    <scope>NUCLEOTIDE SEQUENCE [LARGE SCALE GENOMIC DNA]</scope>
    <source>
        <strain evidence="4 5">EC9</strain>
    </source>
</reference>
<dbReference type="PANTHER" id="PTHR11203">
    <property type="entry name" value="CLEAVAGE AND POLYADENYLATION SPECIFICITY FACTOR FAMILY MEMBER"/>
    <property type="match status" value="1"/>
</dbReference>
<dbReference type="PANTHER" id="PTHR11203:SF37">
    <property type="entry name" value="INTEGRATOR COMPLEX SUBUNIT 11"/>
    <property type="match status" value="1"/>
</dbReference>
<dbReference type="InterPro" id="IPR011108">
    <property type="entry name" value="RMMBL"/>
</dbReference>
<dbReference type="PROSITE" id="PS51257">
    <property type="entry name" value="PROKAR_LIPOPROTEIN"/>
    <property type="match status" value="1"/>
</dbReference>
<dbReference type="KEGG" id="ruv:EC9_08000"/>
<dbReference type="AlphaFoldDB" id="A0A517LVH2"/>
<dbReference type="CDD" id="cd16295">
    <property type="entry name" value="TTHA0252-CPSF-like_MBL-fold"/>
    <property type="match status" value="1"/>
</dbReference>
<dbReference type="SMART" id="SM00849">
    <property type="entry name" value="Lactamase_B"/>
    <property type="match status" value="1"/>
</dbReference>
<feature type="domain" description="Beta-Casp" evidence="3">
    <location>
        <begin position="234"/>
        <end position="370"/>
    </location>
</feature>